<feature type="chain" id="PRO_5002731306" evidence="1">
    <location>
        <begin position="23"/>
        <end position="124"/>
    </location>
</feature>
<proteinExistence type="predicted"/>
<dbReference type="KEGG" id="amr:AM1_F0145"/>
<keyword evidence="3" id="KW-1185">Reference proteome</keyword>
<dbReference type="Proteomes" id="UP000000268">
    <property type="component" value="Plasmid pREB6"/>
</dbReference>
<evidence type="ECO:0000256" key="1">
    <source>
        <dbReference type="SAM" id="SignalP"/>
    </source>
</evidence>
<accession>A8ZPT8</accession>
<dbReference type="HOGENOM" id="CLU_1998873_0_0_3"/>
<feature type="signal peptide" evidence="1">
    <location>
        <begin position="1"/>
        <end position="22"/>
    </location>
</feature>
<sequence>MKKLLTTLLILSAVALPSQVLAQNSSIDASCIPETGSRIPVEKAVIYATTTQDATTYHYVVLHPKDLSQSLGVVLVEVTGGQCKGHLVDFAGNTLPFEQFVPAPVAKELVDQATRNWNNRQTSP</sequence>
<protein>
    <submittedName>
        <fullName evidence="2">Uncharacterized protein</fullName>
    </submittedName>
</protein>
<keyword evidence="2" id="KW-0614">Plasmid</keyword>
<organism evidence="2 3">
    <name type="scientific">Acaryochloris marina (strain MBIC 11017)</name>
    <dbReference type="NCBI Taxonomy" id="329726"/>
    <lineage>
        <taxon>Bacteria</taxon>
        <taxon>Bacillati</taxon>
        <taxon>Cyanobacteriota</taxon>
        <taxon>Cyanophyceae</taxon>
        <taxon>Acaryochloridales</taxon>
        <taxon>Acaryochloridaceae</taxon>
        <taxon>Acaryochloris</taxon>
    </lineage>
</organism>
<gene>
    <name evidence="2" type="ordered locus">AM1_F0145</name>
</gene>
<evidence type="ECO:0000313" key="2">
    <source>
        <dbReference type="EMBL" id="ABW33040.1"/>
    </source>
</evidence>
<name>A8ZPT8_ACAM1</name>
<dbReference type="EMBL" id="CP000843">
    <property type="protein sequence ID" value="ABW33040.1"/>
    <property type="molecule type" value="Genomic_DNA"/>
</dbReference>
<geneLocation type="plasmid" evidence="2 3">
    <name>pREB6</name>
</geneLocation>
<evidence type="ECO:0000313" key="3">
    <source>
        <dbReference type="Proteomes" id="UP000000268"/>
    </source>
</evidence>
<reference evidence="2 3" key="1">
    <citation type="journal article" date="2008" name="Proc. Natl. Acad. Sci. U.S.A.">
        <title>Niche adaptation and genome expansion in the chlorophyll d-producing cyanobacterium Acaryochloris marina.</title>
        <authorList>
            <person name="Swingley W.D."/>
            <person name="Chen M."/>
            <person name="Cheung P.C."/>
            <person name="Conrad A.L."/>
            <person name="Dejesa L.C."/>
            <person name="Hao J."/>
            <person name="Honchak B.M."/>
            <person name="Karbach L.E."/>
            <person name="Kurdoglu A."/>
            <person name="Lahiri S."/>
            <person name="Mastrian S.D."/>
            <person name="Miyashita H."/>
            <person name="Page L."/>
            <person name="Ramakrishna P."/>
            <person name="Satoh S."/>
            <person name="Sattley W.M."/>
            <person name="Shimada Y."/>
            <person name="Taylor H.L."/>
            <person name="Tomo T."/>
            <person name="Tsuchiya T."/>
            <person name="Wang Z.T."/>
            <person name="Raymond J."/>
            <person name="Mimuro M."/>
            <person name="Blankenship R.E."/>
            <person name="Touchman J.W."/>
        </authorList>
    </citation>
    <scope>NUCLEOTIDE SEQUENCE [LARGE SCALE GENOMIC DNA]</scope>
    <source>
        <strain evidence="3">MBIC 11017</strain>
        <plasmid evidence="3">Plasmid pREB6</plasmid>
    </source>
</reference>
<dbReference type="RefSeq" id="WP_012168208.1">
    <property type="nucleotide sequence ID" value="NC_009931.1"/>
</dbReference>
<dbReference type="AlphaFoldDB" id="A8ZPT8"/>
<keyword evidence="1" id="KW-0732">Signal</keyword>